<dbReference type="NCBIfam" id="TIGR01899">
    <property type="entry name" value="cas_TM1807_csm5"/>
    <property type="match status" value="1"/>
</dbReference>
<reference evidence="9 10" key="1">
    <citation type="submission" date="2018-01" db="EMBL/GenBank/DDBJ databases">
        <title>Metagenomic assembled genomes from two thermal pools in the Uzon Caldera, Kamchatka, Russia.</title>
        <authorList>
            <person name="Wilkins L."/>
            <person name="Ettinger C."/>
        </authorList>
    </citation>
    <scope>NUCLEOTIDE SEQUENCE [LARGE SCALE GENOMIC DNA]</scope>
    <source>
        <strain evidence="9">ARK-04</strain>
    </source>
</reference>
<comment type="function">
    <text evidence="1">This subunit might be involved in maturation of a crRNA intermediate to its mature form.</text>
</comment>
<comment type="caution">
    <text evidence="9">The sequence shown here is derived from an EMBL/GenBank/DDBJ whole genome shotgun (WGS) entry which is preliminary data.</text>
</comment>
<dbReference type="Proteomes" id="UP000235619">
    <property type="component" value="Unassembled WGS sequence"/>
</dbReference>
<keyword evidence="4" id="KW-0694">RNA-binding</keyword>
<evidence type="ECO:0000256" key="6">
    <source>
        <dbReference type="ARBA" id="ARBA00031720"/>
    </source>
</evidence>
<name>A0A2N7QCP8_9BACT</name>
<dbReference type="Pfam" id="PF03787">
    <property type="entry name" value="RAMPs"/>
    <property type="match status" value="1"/>
</dbReference>
<evidence type="ECO:0000259" key="8">
    <source>
        <dbReference type="Pfam" id="PF03787"/>
    </source>
</evidence>
<proteinExistence type="inferred from homology"/>
<gene>
    <name evidence="9" type="primary">csm5</name>
    <name evidence="9" type="ORF">C0169_04600</name>
</gene>
<evidence type="ECO:0000256" key="2">
    <source>
        <dbReference type="ARBA" id="ARBA00006680"/>
    </source>
</evidence>
<keyword evidence="5" id="KW-0051">Antiviral defense</keyword>
<dbReference type="GO" id="GO:0051607">
    <property type="term" value="P:defense response to virus"/>
    <property type="evidence" value="ECO:0007669"/>
    <property type="project" value="UniProtKB-KW"/>
</dbReference>
<evidence type="ECO:0000313" key="10">
    <source>
        <dbReference type="Proteomes" id="UP000235619"/>
    </source>
</evidence>
<evidence type="ECO:0000313" key="9">
    <source>
        <dbReference type="EMBL" id="PMP96302.1"/>
    </source>
</evidence>
<dbReference type="GO" id="GO:0003723">
    <property type="term" value="F:RNA binding"/>
    <property type="evidence" value="ECO:0007669"/>
    <property type="project" value="UniProtKB-KW"/>
</dbReference>
<feature type="coiled-coil region" evidence="7">
    <location>
        <begin position="140"/>
        <end position="173"/>
    </location>
</feature>
<protein>
    <recommendedName>
        <fullName evidence="3">CRISPR system Cms protein Csm5</fullName>
    </recommendedName>
    <alternativeName>
        <fullName evidence="6">CRISPR type III A-associated protein Csm5</fullName>
    </alternativeName>
</protein>
<organism evidence="9 10">
    <name type="scientific">Thermodesulfobacterium geofontis</name>
    <dbReference type="NCBI Taxonomy" id="1295609"/>
    <lineage>
        <taxon>Bacteria</taxon>
        <taxon>Pseudomonadati</taxon>
        <taxon>Thermodesulfobacteriota</taxon>
        <taxon>Thermodesulfobacteria</taxon>
        <taxon>Thermodesulfobacteriales</taxon>
        <taxon>Thermodesulfobacteriaceae</taxon>
        <taxon>Thermodesulfobacterium</taxon>
    </lineage>
</organism>
<evidence type="ECO:0000256" key="3">
    <source>
        <dbReference type="ARBA" id="ARBA00016113"/>
    </source>
</evidence>
<accession>A0A2N7QCP8</accession>
<sequence length="233" mass="27121">MYNAKIITISPIHIGDGEELIPLEYIEGKTEVKVYPFYYLIDKLYEKYEDKIETIVPLLKMFAKKGELSKLEDFFSNLGVHLEPKYVLSKEVPVNGKKIKTFIKNTLGPYIPGSEIKGALRTVFLFGVLKENEILRNDFYKILERKIREANTKNQKKEKVKILEKAIEEIELLVFRAGKNNDQKDAQYDIFKALQISDSESLNYDYLFISSVKVLNSSREIRDYCEFLKPGKK</sequence>
<keyword evidence="7" id="KW-0175">Coiled coil</keyword>
<dbReference type="EMBL" id="PNJD01000277">
    <property type="protein sequence ID" value="PMP96302.1"/>
    <property type="molecule type" value="Genomic_DNA"/>
</dbReference>
<evidence type="ECO:0000256" key="7">
    <source>
        <dbReference type="SAM" id="Coils"/>
    </source>
</evidence>
<dbReference type="AlphaFoldDB" id="A0A2N7QCP8"/>
<dbReference type="InterPro" id="IPR010173">
    <property type="entry name" value="CRISPR-assoc_Csm5"/>
</dbReference>
<comment type="similarity">
    <text evidence="2">Belongs to the CRISPR-associated Csm5 family.</text>
</comment>
<dbReference type="PANTHER" id="PTHR38007">
    <property type="entry name" value="CRISPR SYSTEM CMS PROTEIN CSM5"/>
    <property type="match status" value="1"/>
</dbReference>
<evidence type="ECO:0000256" key="5">
    <source>
        <dbReference type="ARBA" id="ARBA00023118"/>
    </source>
</evidence>
<feature type="domain" description="CRISPR type III-associated protein" evidence="8">
    <location>
        <begin position="5"/>
        <end position="211"/>
    </location>
</feature>
<evidence type="ECO:0000256" key="1">
    <source>
        <dbReference type="ARBA" id="ARBA00003088"/>
    </source>
</evidence>
<evidence type="ECO:0000256" key="4">
    <source>
        <dbReference type="ARBA" id="ARBA00022884"/>
    </source>
</evidence>
<dbReference type="InterPro" id="IPR005537">
    <property type="entry name" value="RAMP_III_fam"/>
</dbReference>
<feature type="non-terminal residue" evidence="9">
    <location>
        <position position="233"/>
    </location>
</feature>
<dbReference type="PANTHER" id="PTHR38007:SF1">
    <property type="entry name" value="CRISPR SYSTEM CMS PROTEIN CSM5"/>
    <property type="match status" value="1"/>
</dbReference>